<feature type="binding site" evidence="17">
    <location>
        <position position="283"/>
    </location>
    <ligand>
        <name>Zn(2+)</name>
        <dbReference type="ChEBI" id="CHEBI:29105"/>
        <label>2</label>
    </ligand>
</feature>
<name>G7DVR6_MIXOS</name>
<organism evidence="24 25">
    <name type="scientific">Mixia osmundae (strain CBS 9802 / IAM 14324 / JCM 22182 / KY 12970)</name>
    <dbReference type="NCBI Taxonomy" id="764103"/>
    <lineage>
        <taxon>Eukaryota</taxon>
        <taxon>Fungi</taxon>
        <taxon>Dikarya</taxon>
        <taxon>Basidiomycota</taxon>
        <taxon>Pucciniomycotina</taxon>
        <taxon>Mixiomycetes</taxon>
        <taxon>Mixiales</taxon>
        <taxon>Mixiaceae</taxon>
        <taxon>Mixia</taxon>
    </lineage>
</organism>
<evidence type="ECO:0000256" key="18">
    <source>
        <dbReference type="PROSITE-ProRule" id="PRU00146"/>
    </source>
</evidence>
<dbReference type="GO" id="GO:0006281">
    <property type="term" value="P:DNA repair"/>
    <property type="evidence" value="ECO:0007669"/>
    <property type="project" value="UniProtKB-KW"/>
</dbReference>
<dbReference type="InterPro" id="IPR019786">
    <property type="entry name" value="Zinc_finger_PHD-type_CS"/>
</dbReference>
<keyword evidence="8 17" id="KW-0862">Zinc</keyword>
<accession>G7DVR6</accession>
<feature type="binding site" evidence="17">
    <location>
        <position position="241"/>
    </location>
    <ligand>
        <name>Zn(2+)</name>
        <dbReference type="ChEBI" id="CHEBI:29105"/>
        <label>1</label>
    </ligand>
</feature>
<dbReference type="InterPro" id="IPR019787">
    <property type="entry name" value="Znf_PHD-finger"/>
</dbReference>
<proteinExistence type="inferred from homology"/>
<keyword evidence="6" id="KW-0227">DNA damage</keyword>
<feature type="region of interest" description="Disordered" evidence="20">
    <location>
        <begin position="156"/>
        <end position="214"/>
    </location>
</feature>
<reference evidence="24 25" key="1">
    <citation type="journal article" date="2011" name="J. Gen. Appl. Microbiol.">
        <title>Draft genome sequencing of the enigmatic basidiomycete Mixia osmundae.</title>
        <authorList>
            <person name="Nishida H."/>
            <person name="Nagatsuka Y."/>
            <person name="Sugiyama J."/>
        </authorList>
    </citation>
    <scope>NUCLEOTIDE SEQUENCE [LARGE SCALE GENOMIC DNA]</scope>
    <source>
        <strain evidence="25">CBS 9802 / IAM 14324 / JCM 22182 / KY 12970</strain>
    </source>
</reference>
<gene>
    <name evidence="24" type="primary">Mo01329</name>
    <name evidence="24" type="ORF">E5Q_01329</name>
</gene>
<dbReference type="InterPro" id="IPR036869">
    <property type="entry name" value="J_dom_sf"/>
</dbReference>
<evidence type="ECO:0000256" key="15">
    <source>
        <dbReference type="ARBA" id="ARBA00037044"/>
    </source>
</evidence>
<feature type="binding site" evidence="17">
    <location>
        <position position="286"/>
    </location>
    <ligand>
        <name>Zn(2+)</name>
        <dbReference type="ChEBI" id="CHEBI:29105"/>
        <label>2</label>
    </ligand>
</feature>
<dbReference type="eggNOG" id="KOG0714">
    <property type="taxonomic scope" value="Eukaryota"/>
</dbReference>
<evidence type="ECO:0000256" key="11">
    <source>
        <dbReference type="ARBA" id="ARBA00023204"/>
    </source>
</evidence>
<dbReference type="CDD" id="cd15505">
    <property type="entry name" value="PHD_ING"/>
    <property type="match status" value="1"/>
</dbReference>
<dbReference type="Pfam" id="PF05207">
    <property type="entry name" value="Zn_ribbon_CSL"/>
    <property type="match status" value="1"/>
</dbReference>
<dbReference type="FunCoup" id="G7DVR6">
    <property type="interactions" value="98"/>
</dbReference>
<comment type="function">
    <text evidence="15">Component of the NuA4 histone acetyltransferase complex which is involved in transcriptional activation of selected genes principally by acetylation of nucleosomal histone H4 and H2A. The NuA4 complex is also involved in DNA repair. Involved in cell cycle progression and meiosis.</text>
</comment>
<dbReference type="HOGENOM" id="CLU_519792_0_0_1"/>
<keyword evidence="12 19" id="KW-0539">Nucleus</keyword>
<keyword evidence="11" id="KW-0234">DNA repair</keyword>
<dbReference type="STRING" id="764103.G7DVR6"/>
<comment type="subunit">
    <text evidence="19">Component of an histone acetyltransferase complex. Interacts with H3K4me3 and to a lesser extent with H3K4me2.</text>
</comment>
<dbReference type="Gene3D" id="1.10.287.110">
    <property type="entry name" value="DnaJ domain"/>
    <property type="match status" value="1"/>
</dbReference>
<comment type="similarity">
    <text evidence="4 19">Belongs to the ING family.</text>
</comment>
<dbReference type="PROSITE" id="PS50076">
    <property type="entry name" value="DNAJ_2"/>
    <property type="match status" value="1"/>
</dbReference>
<dbReference type="PROSITE" id="PS50016">
    <property type="entry name" value="ZF_PHD_2"/>
    <property type="match status" value="1"/>
</dbReference>
<protein>
    <recommendedName>
        <fullName evidence="19">Chromatin modification-related protein</fullName>
    </recommendedName>
</protein>
<dbReference type="SUPFAM" id="SSF144217">
    <property type="entry name" value="CSL zinc finger"/>
    <property type="match status" value="1"/>
</dbReference>
<evidence type="ECO:0000256" key="20">
    <source>
        <dbReference type="SAM" id="MobiDB-lite"/>
    </source>
</evidence>
<comment type="function">
    <text evidence="19">Component of an histone acetyltransferase complex.</text>
</comment>
<dbReference type="Gene3D" id="3.10.660.10">
    <property type="entry name" value="DPH Zinc finger"/>
    <property type="match status" value="1"/>
</dbReference>
<comment type="caution">
    <text evidence="24">The sequence shown here is derived from an EMBL/GenBank/DDBJ whole genome shotgun (WGS) entry which is preliminary data.</text>
</comment>
<evidence type="ECO:0000256" key="13">
    <source>
        <dbReference type="ARBA" id="ARBA00023254"/>
    </source>
</evidence>
<dbReference type="InterPro" id="IPR024610">
    <property type="entry name" value="ING_N_histone-binding"/>
</dbReference>
<dbReference type="SMART" id="SM01408">
    <property type="entry name" value="ING"/>
    <property type="match status" value="1"/>
</dbReference>
<dbReference type="PRINTS" id="PR00625">
    <property type="entry name" value="JDOMAIN"/>
</dbReference>
<feature type="site" description="Histone H3K4me3 binding" evidence="16">
    <location>
        <position position="240"/>
    </location>
</feature>
<dbReference type="GO" id="GO:0008270">
    <property type="term" value="F:zinc ion binding"/>
    <property type="evidence" value="ECO:0007669"/>
    <property type="project" value="UniProtKB-KW"/>
</dbReference>
<dbReference type="SUPFAM" id="SSF57903">
    <property type="entry name" value="FYVE/PHD zinc finger"/>
    <property type="match status" value="1"/>
</dbReference>
<dbReference type="EMBL" id="BABT02000046">
    <property type="protein sequence ID" value="GAA94676.1"/>
    <property type="molecule type" value="Genomic_DNA"/>
</dbReference>
<evidence type="ECO:0000256" key="6">
    <source>
        <dbReference type="ARBA" id="ARBA00022763"/>
    </source>
</evidence>
<feature type="binding site" evidence="17">
    <location>
        <position position="265"/>
    </location>
    <ligand>
        <name>Zn(2+)</name>
        <dbReference type="ChEBI" id="CHEBI:29105"/>
        <label>1</label>
    </ligand>
</feature>
<dbReference type="GO" id="GO:0006325">
    <property type="term" value="P:chromatin organization"/>
    <property type="evidence" value="ECO:0007669"/>
    <property type="project" value="UniProtKB-KW"/>
</dbReference>
<evidence type="ECO:0000256" key="16">
    <source>
        <dbReference type="PIRSR" id="PIRSR628651-50"/>
    </source>
</evidence>
<evidence type="ECO:0000313" key="24">
    <source>
        <dbReference type="EMBL" id="GAA94676.1"/>
    </source>
</evidence>
<feature type="compositionally biased region" description="Basic residues" evidence="20">
    <location>
        <begin position="159"/>
        <end position="168"/>
    </location>
</feature>
<dbReference type="eggNOG" id="KOG1973">
    <property type="taxonomic scope" value="Eukaryota"/>
</dbReference>
<sequence>MTSLGDEAYTLLNDLVSSYDNLPSEIGHLMAEIRAKSDDYSACSMKARQRDAAIQKWHKLHGLSIENPKEVLLIEKINKNLGECRVMADDKIKLAERALRLVDRHLAKMNGEMTRLAAQNPALLAQPNLYGAAGLSAGLQPVFSGVEDMLANDEMGSVRSHKRKHHHANGTITVPTVPSIAMPNYNKDKARSRLSQSYVSQGGNNKRVKYREDESALTSDDLLVDDVEEGGDAGEDTTEYCFCHRTSFGDMVACDNDDCEYEWFHWSCVGLKQAPDPSKKWYCPACRSGGDQASRDRRAQKARQRYYCHYSASLVTFEPVDVDGSAHRMSRGPQSLTRLSPHRFVAHEAWVKFERARVKVAAHVESTHYDTLAVTRQASQAEIRSAYLRLILQHHPDKLDPDRLDDNDKSRAIVQAFAVLGKSDSRAQYDRELSIAQSKIKGKQSARAATIDLEEMAELEMARDGMEGYSFPCRCGSAFVLSSHQLTEAITRSSEGTAAKHTLAVPCQGCSLVIDVEYYDDAFA</sequence>
<dbReference type="AlphaFoldDB" id="G7DVR6"/>
<dbReference type="Pfam" id="PF00226">
    <property type="entry name" value="DnaJ"/>
    <property type="match status" value="1"/>
</dbReference>
<evidence type="ECO:0000256" key="10">
    <source>
        <dbReference type="ARBA" id="ARBA00023004"/>
    </source>
</evidence>
<comment type="domain">
    <text evidence="19">The PHD-type zinc finger mediates the binding to H3K4me3.</text>
</comment>
<dbReference type="GO" id="GO:0051321">
    <property type="term" value="P:meiotic cell cycle"/>
    <property type="evidence" value="ECO:0007669"/>
    <property type="project" value="UniProtKB-KW"/>
</dbReference>
<feature type="binding site" evidence="17">
    <location>
        <position position="254"/>
    </location>
    <ligand>
        <name>Zn(2+)</name>
        <dbReference type="ChEBI" id="CHEBI:29105"/>
        <label>2</label>
    </ligand>
</feature>
<dbReference type="GO" id="GO:0006355">
    <property type="term" value="P:regulation of DNA-templated transcription"/>
    <property type="evidence" value="ECO:0007669"/>
    <property type="project" value="TreeGrafter"/>
</dbReference>
<dbReference type="PANTHER" id="PTHR10333">
    <property type="entry name" value="INHIBITOR OF GROWTH PROTEIN"/>
    <property type="match status" value="1"/>
</dbReference>
<dbReference type="SMART" id="SM00249">
    <property type="entry name" value="PHD"/>
    <property type="match status" value="1"/>
</dbReference>
<keyword evidence="13" id="KW-0469">Meiosis</keyword>
<feature type="domain" description="DPH-type MB" evidence="23">
    <location>
        <begin position="450"/>
        <end position="519"/>
    </location>
</feature>
<evidence type="ECO:0000259" key="21">
    <source>
        <dbReference type="PROSITE" id="PS50016"/>
    </source>
</evidence>
<dbReference type="GO" id="GO:0035267">
    <property type="term" value="C:NuA4 histone acetyltransferase complex"/>
    <property type="evidence" value="ECO:0007669"/>
    <property type="project" value="TreeGrafter"/>
</dbReference>
<comment type="subcellular location">
    <subcellularLocation>
        <location evidence="2 19">Nucleus</location>
    </subcellularLocation>
</comment>
<dbReference type="InterPro" id="IPR028651">
    <property type="entry name" value="ING_fam"/>
</dbReference>
<dbReference type="Pfam" id="PF12998">
    <property type="entry name" value="ING"/>
    <property type="match status" value="1"/>
</dbReference>
<feature type="binding site" evidence="17">
    <location>
        <position position="259"/>
    </location>
    <ligand>
        <name>Zn(2+)</name>
        <dbReference type="ChEBI" id="CHEBI:29105"/>
        <label>2</label>
    </ligand>
</feature>
<keyword evidence="25" id="KW-1185">Reference proteome</keyword>
<dbReference type="Proteomes" id="UP000009131">
    <property type="component" value="Unassembled WGS sequence"/>
</dbReference>
<evidence type="ECO:0000256" key="5">
    <source>
        <dbReference type="ARBA" id="ARBA00022723"/>
    </source>
</evidence>
<feature type="site" description="Histone H3K4me3 binding" evidence="16">
    <location>
        <position position="263"/>
    </location>
</feature>
<evidence type="ECO:0000313" key="25">
    <source>
        <dbReference type="Proteomes" id="UP000009131"/>
    </source>
</evidence>
<evidence type="ECO:0000259" key="22">
    <source>
        <dbReference type="PROSITE" id="PS50076"/>
    </source>
</evidence>
<dbReference type="RefSeq" id="XP_014568209.1">
    <property type="nucleotide sequence ID" value="XM_014712723.1"/>
</dbReference>
<evidence type="ECO:0000256" key="19">
    <source>
        <dbReference type="RuleBase" id="RU361213"/>
    </source>
</evidence>
<keyword evidence="7 18" id="KW-0863">Zinc-finger</keyword>
<evidence type="ECO:0000256" key="8">
    <source>
        <dbReference type="ARBA" id="ARBA00022833"/>
    </source>
</evidence>
<keyword evidence="5 17" id="KW-0479">Metal-binding</keyword>
<dbReference type="PROSITE" id="PS01359">
    <property type="entry name" value="ZF_PHD_1"/>
    <property type="match status" value="1"/>
</dbReference>
<evidence type="ECO:0000259" key="23">
    <source>
        <dbReference type="PROSITE" id="PS51074"/>
    </source>
</evidence>
<dbReference type="Gene3D" id="6.10.140.1740">
    <property type="match status" value="1"/>
</dbReference>
<dbReference type="InterPro" id="IPR013083">
    <property type="entry name" value="Znf_RING/FYVE/PHD"/>
</dbReference>
<dbReference type="PANTHER" id="PTHR10333:SF100">
    <property type="entry name" value="CHROMATIN MODIFICATION-RELATED PROTEIN YNG2"/>
    <property type="match status" value="1"/>
</dbReference>
<evidence type="ECO:0000256" key="17">
    <source>
        <dbReference type="PIRSR" id="PIRSR628651-51"/>
    </source>
</evidence>
<feature type="domain" description="PHD-type" evidence="21">
    <location>
        <begin position="238"/>
        <end position="289"/>
    </location>
</feature>
<keyword evidence="10" id="KW-0408">Iron</keyword>
<evidence type="ECO:0000256" key="12">
    <source>
        <dbReference type="ARBA" id="ARBA00023242"/>
    </source>
</evidence>
<feature type="binding site" evidence="17">
    <location>
        <position position="268"/>
    </location>
    <ligand>
        <name>Zn(2+)</name>
        <dbReference type="ChEBI" id="CHEBI:29105"/>
        <label>1</label>
    </ligand>
</feature>
<comment type="function">
    <text evidence="1">Required for the first step of diphthamide biosynthesis, the transfer of 3-amino-3-carboxypropyl from S-adenosyl-L-methionine to a histidine residue. Diphthamide is a post-translational modification of histidine which occurs in elongation factor 2.</text>
</comment>
<feature type="site" description="Histone H3K4me3 binding" evidence="16">
    <location>
        <position position="251"/>
    </location>
</feature>
<dbReference type="Gene3D" id="3.30.40.10">
    <property type="entry name" value="Zinc/RING finger domain, C3HC4 (zinc finger)"/>
    <property type="match status" value="1"/>
</dbReference>
<dbReference type="InParanoid" id="G7DVR6"/>
<evidence type="ECO:0000256" key="4">
    <source>
        <dbReference type="ARBA" id="ARBA00010210"/>
    </source>
</evidence>
<dbReference type="CDD" id="cd16858">
    <property type="entry name" value="ING_ING3_Yng2p"/>
    <property type="match status" value="1"/>
</dbReference>
<keyword evidence="9 19" id="KW-0156">Chromatin regulator</keyword>
<evidence type="ECO:0000256" key="14">
    <source>
        <dbReference type="ARBA" id="ARBA00023306"/>
    </source>
</evidence>
<feature type="site" description="Histone H3K4me3 binding" evidence="16">
    <location>
        <position position="255"/>
    </location>
</feature>
<feature type="domain" description="J" evidence="22">
    <location>
        <begin position="367"/>
        <end position="433"/>
    </location>
</feature>
<feature type="compositionally biased region" description="Polar residues" evidence="20">
    <location>
        <begin position="193"/>
        <end position="204"/>
    </location>
</feature>
<evidence type="ECO:0000256" key="2">
    <source>
        <dbReference type="ARBA" id="ARBA00004123"/>
    </source>
</evidence>
<evidence type="ECO:0000256" key="3">
    <source>
        <dbReference type="ARBA" id="ARBA00006169"/>
    </source>
</evidence>
<dbReference type="PROSITE" id="PS51074">
    <property type="entry name" value="DPH_MB"/>
    <property type="match status" value="1"/>
</dbReference>
<dbReference type="InterPro" id="IPR001623">
    <property type="entry name" value="DnaJ_domain"/>
</dbReference>
<dbReference type="InterPro" id="IPR007872">
    <property type="entry name" value="DPH_MB_dom"/>
</dbReference>
<feature type="binding site" evidence="17">
    <location>
        <position position="243"/>
    </location>
    <ligand>
        <name>Zn(2+)</name>
        <dbReference type="ChEBI" id="CHEBI:29105"/>
        <label>1</label>
    </ligand>
</feature>
<evidence type="ECO:0000256" key="7">
    <source>
        <dbReference type="ARBA" id="ARBA00022771"/>
    </source>
</evidence>
<dbReference type="SMART" id="SM00271">
    <property type="entry name" value="DnaJ"/>
    <property type="match status" value="1"/>
</dbReference>
<dbReference type="SUPFAM" id="SSF46565">
    <property type="entry name" value="Chaperone J-domain"/>
    <property type="match status" value="1"/>
</dbReference>
<dbReference type="GO" id="GO:0005634">
    <property type="term" value="C:nucleus"/>
    <property type="evidence" value="ECO:0007669"/>
    <property type="project" value="UniProtKB-SubCell"/>
</dbReference>
<dbReference type="InterPro" id="IPR036671">
    <property type="entry name" value="DPH_MB_sf"/>
</dbReference>
<reference evidence="24 25" key="2">
    <citation type="journal article" date="2012" name="Open Biol.">
        <title>Characteristics of nucleosomes and linker DNA regions on the genome of the basidiomycete Mixia osmundae revealed by mono- and dinucleosome mapping.</title>
        <authorList>
            <person name="Nishida H."/>
            <person name="Kondo S."/>
            <person name="Matsumoto T."/>
            <person name="Suzuki Y."/>
            <person name="Yoshikawa H."/>
            <person name="Taylor T.D."/>
            <person name="Sugiyama J."/>
        </authorList>
    </citation>
    <scope>NUCLEOTIDE SEQUENCE [LARGE SCALE GENOMIC DNA]</scope>
    <source>
        <strain evidence="25">CBS 9802 / IAM 14324 / JCM 22182 / KY 12970</strain>
    </source>
</reference>
<dbReference type="InterPro" id="IPR001965">
    <property type="entry name" value="Znf_PHD"/>
</dbReference>
<evidence type="ECO:0000256" key="9">
    <source>
        <dbReference type="ARBA" id="ARBA00022853"/>
    </source>
</evidence>
<evidence type="ECO:0000256" key="1">
    <source>
        <dbReference type="ARBA" id="ARBA00003474"/>
    </source>
</evidence>
<comment type="similarity">
    <text evidence="3">Belongs to the DPH4 family.</text>
</comment>
<dbReference type="CDD" id="cd06257">
    <property type="entry name" value="DnaJ"/>
    <property type="match status" value="1"/>
</dbReference>
<dbReference type="OrthoDB" id="5411773at2759"/>
<dbReference type="InterPro" id="IPR011011">
    <property type="entry name" value="Znf_FYVE_PHD"/>
</dbReference>
<keyword evidence="14" id="KW-0131">Cell cycle</keyword>